<protein>
    <submittedName>
        <fullName evidence="3">Uncharacterized protein</fullName>
    </submittedName>
</protein>
<evidence type="ECO:0000256" key="1">
    <source>
        <dbReference type="SAM" id="MobiDB-lite"/>
    </source>
</evidence>
<proteinExistence type="predicted"/>
<dbReference type="OrthoDB" id="8566581at2"/>
<dbReference type="AlphaFoldDB" id="A0A378XE82"/>
<name>A0A378XE82_9BURK</name>
<dbReference type="EMBL" id="CP065725">
    <property type="protein sequence ID" value="QPT41098.1"/>
    <property type="molecule type" value="Genomic_DNA"/>
</dbReference>
<dbReference type="Proteomes" id="UP000254603">
    <property type="component" value="Unassembled WGS sequence"/>
</dbReference>
<dbReference type="NCBIfam" id="NF043076">
    <property type="entry name" value="PHA_gran_PhaM"/>
    <property type="match status" value="1"/>
</dbReference>
<dbReference type="Proteomes" id="UP000594903">
    <property type="component" value="Chromosome"/>
</dbReference>
<feature type="compositionally biased region" description="Low complexity" evidence="1">
    <location>
        <begin position="109"/>
        <end position="119"/>
    </location>
</feature>
<sequence>MSNDPINFNFPFVNMMPDDMGDPNLMLNSMKMMGQAWQNFATVAPQASGMAIDPKELDKRIEELKAVEAWLKLNLSMLSSSIHSLEIQKANLQHFNSLMEMMSEPIKAAQATAASTAKQPQDEKQSQAGTQENNPTAQSDDTDKAPEDNNDEEASFAEASSLVQEQALNWFNLLGEQFKTIVASVASATPTEANQDNPLKETTEGIKASAKKATKKVVKKAAKRTTQKTAGAKKTGAKKSSTTVAKKTAATKKTATNKDN</sequence>
<feature type="region of interest" description="Disordered" evidence="1">
    <location>
        <begin position="109"/>
        <end position="159"/>
    </location>
</feature>
<reference evidence="2 5" key="2">
    <citation type="submission" date="2020-12" db="EMBL/GenBank/DDBJ databases">
        <title>FDA dAtabase for Regulatory Grade micrObial Sequences (FDA-ARGOS): Supporting development and validation of Infectious Disease Dx tests.</title>
        <authorList>
            <person name="Sproer C."/>
            <person name="Gronow S."/>
            <person name="Severitt S."/>
            <person name="Schroder I."/>
            <person name="Tallon L."/>
            <person name="Sadzewicz L."/>
            <person name="Zhao X."/>
            <person name="Boylan J."/>
            <person name="Ott S."/>
            <person name="Bowen H."/>
            <person name="Vavikolanu K."/>
            <person name="Mehta A."/>
            <person name="Aluvathingal J."/>
            <person name="Nadendla S."/>
            <person name="Lowell S."/>
            <person name="Myers T."/>
            <person name="Yan Y."/>
            <person name="Sichtig H."/>
        </authorList>
    </citation>
    <scope>NUCLEOTIDE SEQUENCE [LARGE SCALE GENOMIC DNA]</scope>
    <source>
        <strain evidence="2 5">FDAARGOS_872</strain>
    </source>
</reference>
<evidence type="ECO:0000313" key="3">
    <source>
        <dbReference type="EMBL" id="SUA53689.1"/>
    </source>
</evidence>
<feature type="compositionally biased region" description="Low complexity" evidence="1">
    <location>
        <begin position="227"/>
        <end position="254"/>
    </location>
</feature>
<evidence type="ECO:0000313" key="4">
    <source>
        <dbReference type="Proteomes" id="UP000254603"/>
    </source>
</evidence>
<organism evidence="3 4">
    <name type="scientific">Oligella ureolytica</name>
    <dbReference type="NCBI Taxonomy" id="90244"/>
    <lineage>
        <taxon>Bacteria</taxon>
        <taxon>Pseudomonadati</taxon>
        <taxon>Pseudomonadota</taxon>
        <taxon>Betaproteobacteria</taxon>
        <taxon>Burkholderiales</taxon>
        <taxon>Alcaligenaceae</taxon>
        <taxon>Oligella</taxon>
    </lineage>
</organism>
<evidence type="ECO:0000313" key="5">
    <source>
        <dbReference type="Proteomes" id="UP000594903"/>
    </source>
</evidence>
<feature type="compositionally biased region" description="Basic residues" evidence="1">
    <location>
        <begin position="209"/>
        <end position="226"/>
    </location>
</feature>
<gene>
    <name evidence="2" type="ORF">I6G29_06080</name>
    <name evidence="3" type="ORF">NCTC11997_01272</name>
</gene>
<accession>A0A378XE82</accession>
<feature type="region of interest" description="Disordered" evidence="1">
    <location>
        <begin position="189"/>
        <end position="260"/>
    </location>
</feature>
<dbReference type="InterPro" id="IPR050026">
    <property type="entry name" value="PHA_gran_PhaM_N"/>
</dbReference>
<dbReference type="STRING" id="1122619.GCA_000373745_02495"/>
<dbReference type="RefSeq" id="WP_018575676.1">
    <property type="nucleotide sequence ID" value="NZ_CP065725.1"/>
</dbReference>
<dbReference type="EMBL" id="UGSB01000001">
    <property type="protein sequence ID" value="SUA53689.1"/>
    <property type="molecule type" value="Genomic_DNA"/>
</dbReference>
<reference evidence="3 4" key="1">
    <citation type="submission" date="2018-06" db="EMBL/GenBank/DDBJ databases">
        <authorList>
            <consortium name="Pathogen Informatics"/>
            <person name="Doyle S."/>
        </authorList>
    </citation>
    <scope>NUCLEOTIDE SEQUENCE [LARGE SCALE GENOMIC DNA]</scope>
    <source>
        <strain evidence="3 4">NCTC11997</strain>
    </source>
</reference>
<evidence type="ECO:0000313" key="2">
    <source>
        <dbReference type="EMBL" id="QPT41098.1"/>
    </source>
</evidence>
<keyword evidence="5" id="KW-1185">Reference proteome</keyword>
<feature type="compositionally biased region" description="Polar residues" evidence="1">
    <location>
        <begin position="126"/>
        <end position="139"/>
    </location>
</feature>